<evidence type="ECO:0000313" key="1">
    <source>
        <dbReference type="EMBL" id="KPP57997.1"/>
    </source>
</evidence>
<accession>A0A0P7WAL2</accession>
<organism evidence="1 2">
    <name type="scientific">Scleropages formosus</name>
    <name type="common">Asian bonytongue</name>
    <name type="synonym">Osteoglossum formosum</name>
    <dbReference type="NCBI Taxonomy" id="113540"/>
    <lineage>
        <taxon>Eukaryota</taxon>
        <taxon>Metazoa</taxon>
        <taxon>Chordata</taxon>
        <taxon>Craniata</taxon>
        <taxon>Vertebrata</taxon>
        <taxon>Euteleostomi</taxon>
        <taxon>Actinopterygii</taxon>
        <taxon>Neopterygii</taxon>
        <taxon>Teleostei</taxon>
        <taxon>Osteoglossocephala</taxon>
        <taxon>Osteoglossomorpha</taxon>
        <taxon>Osteoglossiformes</taxon>
        <taxon>Osteoglossidae</taxon>
        <taxon>Scleropages</taxon>
    </lineage>
</organism>
<comment type="caution">
    <text evidence="1">The sequence shown here is derived from an EMBL/GenBank/DDBJ whole genome shotgun (WGS) entry which is preliminary data.</text>
</comment>
<gene>
    <name evidence="1" type="ORF">Z043_124224</name>
</gene>
<feature type="non-terminal residue" evidence="1">
    <location>
        <position position="71"/>
    </location>
</feature>
<dbReference type="Proteomes" id="UP000034805">
    <property type="component" value="Unassembled WGS sequence"/>
</dbReference>
<dbReference type="EMBL" id="JARO02014935">
    <property type="protein sequence ID" value="KPP57997.1"/>
    <property type="molecule type" value="Genomic_DNA"/>
</dbReference>
<name>A0A0P7WAL2_SCLFO</name>
<evidence type="ECO:0000313" key="2">
    <source>
        <dbReference type="Proteomes" id="UP000034805"/>
    </source>
</evidence>
<proteinExistence type="predicted"/>
<reference evidence="1 2" key="1">
    <citation type="submission" date="2015-08" db="EMBL/GenBank/DDBJ databases">
        <title>The genome of the Asian arowana (Scleropages formosus).</title>
        <authorList>
            <person name="Tan M.H."/>
            <person name="Gan H.M."/>
            <person name="Croft L.J."/>
            <person name="Austin C.M."/>
        </authorList>
    </citation>
    <scope>NUCLEOTIDE SEQUENCE [LARGE SCALE GENOMIC DNA]</scope>
    <source>
        <strain evidence="1">Aro1</strain>
    </source>
</reference>
<sequence>MPSPVLLRPLPRLLRPLRSSSGCSASAAQRLSHSVREHSRSLLQKYRSQEQYFKRKLKAAYGRFPEVSDHA</sequence>
<dbReference type="AlphaFoldDB" id="A0A0P7WAL2"/>
<protein>
    <submittedName>
        <fullName evidence="1">Uncharacterized protein</fullName>
    </submittedName>
</protein>